<organism evidence="1 2">
    <name type="scientific">Longibacter salinarum</name>
    <dbReference type="NCBI Taxonomy" id="1850348"/>
    <lineage>
        <taxon>Bacteria</taxon>
        <taxon>Pseudomonadati</taxon>
        <taxon>Rhodothermota</taxon>
        <taxon>Rhodothermia</taxon>
        <taxon>Rhodothermales</taxon>
        <taxon>Salisaetaceae</taxon>
        <taxon>Longibacter</taxon>
    </lineage>
</organism>
<gene>
    <name evidence="1" type="ORF">CRI94_17345</name>
</gene>
<evidence type="ECO:0000313" key="2">
    <source>
        <dbReference type="Proteomes" id="UP000220102"/>
    </source>
</evidence>
<name>A0A2A8CTH4_9BACT</name>
<reference evidence="1 2" key="1">
    <citation type="submission" date="2017-10" db="EMBL/GenBank/DDBJ databases">
        <title>Draft genome of Longibacter Salinarum.</title>
        <authorList>
            <person name="Goh K.M."/>
            <person name="Shamsir M.S."/>
            <person name="Lim S.W."/>
        </authorList>
    </citation>
    <scope>NUCLEOTIDE SEQUENCE [LARGE SCALE GENOMIC DNA]</scope>
    <source>
        <strain evidence="1 2">KCTC 52045</strain>
    </source>
</reference>
<dbReference type="EMBL" id="PDEQ01000015">
    <property type="protein sequence ID" value="PEN10382.1"/>
    <property type="molecule type" value="Genomic_DNA"/>
</dbReference>
<protein>
    <submittedName>
        <fullName evidence="1">Uncharacterized protein</fullName>
    </submittedName>
</protein>
<proteinExistence type="predicted"/>
<accession>A0A2A8CTH4</accession>
<evidence type="ECO:0000313" key="1">
    <source>
        <dbReference type="EMBL" id="PEN10382.1"/>
    </source>
</evidence>
<dbReference type="Proteomes" id="UP000220102">
    <property type="component" value="Unassembled WGS sequence"/>
</dbReference>
<keyword evidence="2" id="KW-1185">Reference proteome</keyword>
<dbReference type="RefSeq" id="WP_143815480.1">
    <property type="nucleotide sequence ID" value="NZ_PDEQ01000015.1"/>
</dbReference>
<sequence length="160" mass="17513">MPTLEKRLSNVEAAARGPWTEAWCLWQAAVFEPMDCPETLLEVEAKHKAGDSFDMKAKDAAQDLMPTRWRTAGGWSALDNWFCVEAHAILDAVFPEDDAPPALNLYPEDIPAPPIVPTPEEIGALDAETEPLTAPRGYAAASMRILAGLARRHALHIDQA</sequence>
<dbReference type="AlphaFoldDB" id="A0A2A8CTH4"/>
<comment type="caution">
    <text evidence="1">The sequence shown here is derived from an EMBL/GenBank/DDBJ whole genome shotgun (WGS) entry which is preliminary data.</text>
</comment>